<dbReference type="NCBIfam" id="TIGR01009">
    <property type="entry name" value="rpsC_bact"/>
    <property type="match status" value="1"/>
</dbReference>
<gene>
    <name evidence="7" type="primary">rps3</name>
</gene>
<dbReference type="InterPro" id="IPR018280">
    <property type="entry name" value="Ribosomal_uS3_CS"/>
</dbReference>
<dbReference type="Pfam" id="PF00189">
    <property type="entry name" value="Ribosomal_S3_C"/>
    <property type="match status" value="1"/>
</dbReference>
<dbReference type="InterPro" id="IPR036419">
    <property type="entry name" value="Ribosomal_S3_C_sf"/>
</dbReference>
<evidence type="ECO:0000256" key="3">
    <source>
        <dbReference type="ARBA" id="ARBA00023274"/>
    </source>
</evidence>
<dbReference type="SUPFAM" id="SSF54821">
    <property type="entry name" value="Ribosomal protein S3 C-terminal domain"/>
    <property type="match status" value="1"/>
</dbReference>
<organism evidence="7">
    <name type="scientific">Diphylleia rotans</name>
    <dbReference type="NCBI Taxonomy" id="190327"/>
    <lineage>
        <taxon>Eukaryota</taxon>
        <taxon>CRuMs</taxon>
        <taxon>Collodictyonidae</taxon>
        <taxon>Diphylleia</taxon>
    </lineage>
</organism>
<dbReference type="InterPro" id="IPR005704">
    <property type="entry name" value="Ribosomal_uS3_bac-typ"/>
</dbReference>
<dbReference type="Gene3D" id="3.30.300.20">
    <property type="match status" value="1"/>
</dbReference>
<evidence type="ECO:0000313" key="7">
    <source>
        <dbReference type="EMBL" id="BAU71466.1"/>
    </source>
</evidence>
<dbReference type="GO" id="GO:0003723">
    <property type="term" value="F:RNA binding"/>
    <property type="evidence" value="ECO:0007669"/>
    <property type="project" value="InterPro"/>
</dbReference>
<evidence type="ECO:0000259" key="6">
    <source>
        <dbReference type="Pfam" id="PF00189"/>
    </source>
</evidence>
<dbReference type="SUPFAM" id="SSF54814">
    <property type="entry name" value="Prokaryotic type KH domain (KH-domain type II)"/>
    <property type="match status" value="1"/>
</dbReference>
<reference evidence="7" key="1">
    <citation type="submission" date="2015-10" db="EMBL/GenBank/DDBJ databases">
        <title>The mitochondrial genome of Diphylleia rotans.</title>
        <authorList>
            <person name="Kamikawa R."/>
            <person name="Roger A.J."/>
        </authorList>
    </citation>
    <scope>NUCLEOTIDE SEQUENCE</scope>
    <source>
        <strain evidence="7">NIES-3764</strain>
    </source>
</reference>
<dbReference type="RefSeq" id="YP_009245614.1">
    <property type="nucleotide sequence ID" value="NC_029886.1"/>
</dbReference>
<keyword evidence="7" id="KW-0496">Mitochondrion</keyword>
<dbReference type="PANTHER" id="PTHR11760">
    <property type="entry name" value="30S/40S RIBOSOMAL PROTEIN S3"/>
    <property type="match status" value="1"/>
</dbReference>
<sequence length="204" mass="22975">MGQKVNPIIFRNKLLTWYSLKHFDKLLHEDLQIIKYIETRCKINNLYLKDCQINRGARLCIVKLQIWSDGVSMPMVTALRLHISKFIENLTKSKLCLIINFLDGFGSSVGAKTLAELIAKRIEKKTQSPFKDVAALISEFVKSSSPLKGLKILCSGRLNGAEMAKTQIIKIGRIPLQTISAKVNYGFAKAHTKFGVIGIKVWIN</sequence>
<dbReference type="PANTHER" id="PTHR11760:SF19">
    <property type="entry name" value="SMALL RIBOSOMAL SUBUNIT PROTEIN US3C"/>
    <property type="match status" value="1"/>
</dbReference>
<evidence type="ECO:0000256" key="1">
    <source>
        <dbReference type="ARBA" id="ARBA00010761"/>
    </source>
</evidence>
<dbReference type="GO" id="GO:0003735">
    <property type="term" value="F:structural constituent of ribosome"/>
    <property type="evidence" value="ECO:0007669"/>
    <property type="project" value="InterPro"/>
</dbReference>
<protein>
    <recommendedName>
        <fullName evidence="4">Small ribosomal subunit protein uS3c</fullName>
    </recommendedName>
</protein>
<proteinExistence type="inferred from homology"/>
<dbReference type="Gene3D" id="3.30.1140.32">
    <property type="entry name" value="Ribosomal protein S3, C-terminal domain"/>
    <property type="match status" value="1"/>
</dbReference>
<dbReference type="InterPro" id="IPR015946">
    <property type="entry name" value="KH_dom-like_a/b"/>
</dbReference>
<dbReference type="GeneID" id="27217974"/>
<dbReference type="InterPro" id="IPR001351">
    <property type="entry name" value="Ribosomal_uS3_C"/>
</dbReference>
<evidence type="ECO:0000256" key="2">
    <source>
        <dbReference type="ARBA" id="ARBA00022980"/>
    </source>
</evidence>
<feature type="domain" description="Small ribosomal subunit protein uS3 C-terminal" evidence="6">
    <location>
        <begin position="118"/>
        <end position="203"/>
    </location>
</feature>
<dbReference type="EMBL" id="AP015014">
    <property type="protein sequence ID" value="BAU71466.1"/>
    <property type="molecule type" value="Genomic_DNA"/>
</dbReference>
<dbReference type="PROSITE" id="PS00548">
    <property type="entry name" value="RIBOSOMAL_S3"/>
    <property type="match status" value="1"/>
</dbReference>
<dbReference type="AlphaFoldDB" id="A0A146I7H5"/>
<dbReference type="GO" id="GO:0006412">
    <property type="term" value="P:translation"/>
    <property type="evidence" value="ECO:0007669"/>
    <property type="project" value="InterPro"/>
</dbReference>
<keyword evidence="2 5" id="KW-0689">Ribosomal protein</keyword>
<evidence type="ECO:0000256" key="4">
    <source>
        <dbReference type="ARBA" id="ARBA00035154"/>
    </source>
</evidence>
<name>A0A146I7H5_9EUKA</name>
<evidence type="ECO:0000256" key="5">
    <source>
        <dbReference type="RuleBase" id="RU003624"/>
    </source>
</evidence>
<accession>A0A146I7H5</accession>
<dbReference type="InterPro" id="IPR057258">
    <property type="entry name" value="Ribosomal_uS3"/>
</dbReference>
<dbReference type="InterPro" id="IPR009019">
    <property type="entry name" value="KH_sf_prok-type"/>
</dbReference>
<keyword evidence="3 5" id="KW-0687">Ribonucleoprotein</keyword>
<dbReference type="GO" id="GO:0022627">
    <property type="term" value="C:cytosolic small ribosomal subunit"/>
    <property type="evidence" value="ECO:0007669"/>
    <property type="project" value="TreeGrafter"/>
</dbReference>
<comment type="similarity">
    <text evidence="1 5">Belongs to the universal ribosomal protein uS3 family.</text>
</comment>
<geneLocation type="mitochondrion" evidence="7"/>